<dbReference type="Gene3D" id="3.50.30.80">
    <property type="entry name" value="IlvD/EDD C-terminal domain-like"/>
    <property type="match status" value="1"/>
</dbReference>
<dbReference type="PROSITE" id="PS00886">
    <property type="entry name" value="ILVD_EDD_1"/>
    <property type="match status" value="1"/>
</dbReference>
<comment type="function">
    <text evidence="15">Functions in the biosynthesis of branched-chain amino acids. Catalyzes the dehydration of (2R,3R)-2,3-dihydroxy-3-methylpentanoate (2,3-dihydroxy-3-methylvalerate) into 2-oxo-3-methylpentanoate (2-oxo-3-methylvalerate) and of (2R)-2,3-dihydroxy-3-methylbutanoate (2,3-dihydroxyisovalerate) into 2-oxo-3-methylbutanoate (2-oxoisovalerate), the penultimate precursor to L-isoleucine and L-valine, respectively.</text>
</comment>
<comment type="pathway">
    <text evidence="12 15">Amino-acid biosynthesis; L-valine biosynthesis; L-valine from pyruvate: step 3/4.</text>
</comment>
<feature type="domain" description="Dihydroxy-acid/6-phosphogluconate dehydratase C-terminal" evidence="17">
    <location>
        <begin position="358"/>
        <end position="549"/>
    </location>
</feature>
<feature type="binding site" evidence="15">
    <location>
        <position position="120"/>
    </location>
    <ligand>
        <name>Mg(2+)</name>
        <dbReference type="ChEBI" id="CHEBI:18420"/>
    </ligand>
</feature>
<organism evidence="18 19">
    <name type="scientific">Aminomonas paucivorans DSM 12260</name>
    <dbReference type="NCBI Taxonomy" id="584708"/>
    <lineage>
        <taxon>Bacteria</taxon>
        <taxon>Thermotogati</taxon>
        <taxon>Synergistota</taxon>
        <taxon>Synergistia</taxon>
        <taxon>Synergistales</taxon>
        <taxon>Synergistaceae</taxon>
        <taxon>Aminomonas</taxon>
    </lineage>
</organism>
<dbReference type="PANTHER" id="PTHR43661">
    <property type="entry name" value="D-XYLONATE DEHYDRATASE"/>
    <property type="match status" value="1"/>
</dbReference>
<feature type="modified residue" description="N6-carboxylysine" evidence="15">
    <location>
        <position position="121"/>
    </location>
</feature>
<keyword evidence="8 15" id="KW-0411">Iron-sulfur</keyword>
<feature type="binding site" evidence="15">
    <location>
        <position position="172"/>
    </location>
    <ligand>
        <name>[2Fe-2S] cluster</name>
        <dbReference type="ChEBI" id="CHEBI:190135"/>
    </ligand>
</feature>
<name>E3CUD9_9BACT</name>
<evidence type="ECO:0000256" key="11">
    <source>
        <dbReference type="ARBA" id="ARBA00029304"/>
    </source>
</evidence>
<dbReference type="SUPFAM" id="SSF143975">
    <property type="entry name" value="IlvD/EDD N-terminal domain-like"/>
    <property type="match status" value="1"/>
</dbReference>
<dbReference type="RefSeq" id="WP_006300260.1">
    <property type="nucleotide sequence ID" value="NZ_CM001022.1"/>
</dbReference>
<dbReference type="Proteomes" id="UP000005096">
    <property type="component" value="Chromosome"/>
</dbReference>
<comment type="cofactor">
    <cofactor evidence="15">
        <name>[2Fe-2S] cluster</name>
        <dbReference type="ChEBI" id="CHEBI:190135"/>
    </cofactor>
    <text evidence="15">Binds 1 [2Fe-2S] cluster per subunit. This cluster acts as a Lewis acid cofactor.</text>
</comment>
<dbReference type="Pfam" id="PF00920">
    <property type="entry name" value="ILVD_EDD_N"/>
    <property type="match status" value="1"/>
</dbReference>
<keyword evidence="5 15" id="KW-0479">Metal-binding</keyword>
<feature type="active site" description="Proton acceptor" evidence="15">
    <location>
        <position position="468"/>
    </location>
</feature>
<comment type="catalytic activity">
    <reaction evidence="15">
        <text>(2R,3R)-2,3-dihydroxy-3-methylpentanoate = (S)-3-methyl-2-oxopentanoate + H2O</text>
        <dbReference type="Rhea" id="RHEA:27694"/>
        <dbReference type="ChEBI" id="CHEBI:15377"/>
        <dbReference type="ChEBI" id="CHEBI:35146"/>
        <dbReference type="ChEBI" id="CHEBI:49258"/>
        <dbReference type="EC" id="4.2.1.9"/>
    </reaction>
</comment>
<comment type="catalytic activity">
    <reaction evidence="11">
        <text>(2R)-2,3-dihydroxy-3-methylbutanoate = 3-methyl-2-oxobutanoate + H2O</text>
        <dbReference type="Rhea" id="RHEA:24809"/>
        <dbReference type="ChEBI" id="CHEBI:11851"/>
        <dbReference type="ChEBI" id="CHEBI:15377"/>
        <dbReference type="ChEBI" id="CHEBI:49072"/>
        <dbReference type="EC" id="4.2.1.9"/>
    </reaction>
    <physiologicalReaction direction="left-to-right" evidence="11">
        <dbReference type="Rhea" id="RHEA:24810"/>
    </physiologicalReaction>
</comment>
<accession>E3CUD9</accession>
<evidence type="ECO:0000256" key="3">
    <source>
        <dbReference type="ARBA" id="ARBA00022605"/>
    </source>
</evidence>
<dbReference type="GO" id="GO:0004160">
    <property type="term" value="F:dihydroxy-acid dehydratase activity"/>
    <property type="evidence" value="ECO:0007669"/>
    <property type="project" value="UniProtKB-UniRule"/>
</dbReference>
<dbReference type="InterPro" id="IPR037237">
    <property type="entry name" value="IlvD/EDD_N"/>
</dbReference>
<gene>
    <name evidence="15" type="primary">ilvD</name>
    <name evidence="18" type="ORF">Apau_0669</name>
</gene>
<keyword evidence="6 15" id="KW-0460">Magnesium</keyword>
<evidence type="ECO:0000256" key="10">
    <source>
        <dbReference type="ARBA" id="ARBA00023304"/>
    </source>
</evidence>
<dbReference type="Pfam" id="PF24877">
    <property type="entry name" value="ILV_EDD_C"/>
    <property type="match status" value="1"/>
</dbReference>
<protein>
    <recommendedName>
        <fullName evidence="14 15">Dihydroxy-acid dehydratase</fullName>
        <shortName evidence="15">DAD</shortName>
        <ecNumber evidence="14 15">4.2.1.9</ecNumber>
    </recommendedName>
</protein>
<feature type="domain" description="Dihydroxy-acid/6-phosphogluconate dehydratase N-terminal" evidence="16">
    <location>
        <begin position="31"/>
        <end position="348"/>
    </location>
</feature>
<dbReference type="FunFam" id="3.50.30.80:FF:000001">
    <property type="entry name" value="Dihydroxy-acid dehydratase"/>
    <property type="match status" value="1"/>
</dbReference>
<evidence type="ECO:0000256" key="4">
    <source>
        <dbReference type="ARBA" id="ARBA00022714"/>
    </source>
</evidence>
<dbReference type="InterPro" id="IPR004404">
    <property type="entry name" value="DihydroxyA_deHydtase"/>
</dbReference>
<keyword evidence="7 15" id="KW-0408">Iron</keyword>
<dbReference type="InterPro" id="IPR042096">
    <property type="entry name" value="Dihydro-acid_dehy_C"/>
</dbReference>
<keyword evidence="3 15" id="KW-0028">Amino-acid biosynthesis</keyword>
<dbReference type="OrthoDB" id="9807077at2"/>
<dbReference type="PaxDb" id="584708-Apau_0669"/>
<comment type="similarity">
    <text evidence="2 15">Belongs to the IlvD/Edd family.</text>
</comment>
<dbReference type="EMBL" id="CM001022">
    <property type="protein sequence ID" value="EFQ23098.1"/>
    <property type="molecule type" value="Genomic_DNA"/>
</dbReference>
<dbReference type="EC" id="4.2.1.9" evidence="14 15"/>
<dbReference type="NCBIfam" id="NF002068">
    <property type="entry name" value="PRK00911.1"/>
    <property type="match status" value="1"/>
</dbReference>
<feature type="binding site" description="via carbamate group" evidence="15">
    <location>
        <position position="121"/>
    </location>
    <ligand>
        <name>Mg(2+)</name>
        <dbReference type="ChEBI" id="CHEBI:18420"/>
    </ligand>
</feature>
<dbReference type="InterPro" id="IPR056740">
    <property type="entry name" value="ILV_EDD_C"/>
</dbReference>
<evidence type="ECO:0000256" key="15">
    <source>
        <dbReference type="HAMAP-Rule" id="MF_00012"/>
    </source>
</evidence>
<dbReference type="PANTHER" id="PTHR43661:SF3">
    <property type="entry name" value="D-XYLONATE DEHYDRATASE YAGF-RELATED"/>
    <property type="match status" value="1"/>
</dbReference>
<dbReference type="GO" id="GO:0009097">
    <property type="term" value="P:isoleucine biosynthetic process"/>
    <property type="evidence" value="ECO:0007669"/>
    <property type="project" value="UniProtKB-UniRule"/>
</dbReference>
<evidence type="ECO:0000259" key="17">
    <source>
        <dbReference type="Pfam" id="PF24877"/>
    </source>
</evidence>
<evidence type="ECO:0000256" key="1">
    <source>
        <dbReference type="ARBA" id="ARBA00001946"/>
    </source>
</evidence>
<evidence type="ECO:0000313" key="18">
    <source>
        <dbReference type="EMBL" id="EFQ23098.1"/>
    </source>
</evidence>
<dbReference type="GO" id="GO:0009099">
    <property type="term" value="P:L-valine biosynthetic process"/>
    <property type="evidence" value="ECO:0007669"/>
    <property type="project" value="UniProtKB-UniRule"/>
</dbReference>
<evidence type="ECO:0000256" key="13">
    <source>
        <dbReference type="ARBA" id="ARBA00029437"/>
    </source>
</evidence>
<dbReference type="GO" id="GO:0005829">
    <property type="term" value="C:cytosol"/>
    <property type="evidence" value="ECO:0007669"/>
    <property type="project" value="TreeGrafter"/>
</dbReference>
<evidence type="ECO:0000256" key="6">
    <source>
        <dbReference type="ARBA" id="ARBA00022842"/>
    </source>
</evidence>
<evidence type="ECO:0000256" key="5">
    <source>
        <dbReference type="ARBA" id="ARBA00022723"/>
    </source>
</evidence>
<evidence type="ECO:0000256" key="12">
    <source>
        <dbReference type="ARBA" id="ARBA00029436"/>
    </source>
</evidence>
<dbReference type="PROSITE" id="PS00887">
    <property type="entry name" value="ILVD_EDD_2"/>
    <property type="match status" value="1"/>
</dbReference>
<evidence type="ECO:0000256" key="9">
    <source>
        <dbReference type="ARBA" id="ARBA00023239"/>
    </source>
</evidence>
<dbReference type="NCBIfam" id="TIGR00110">
    <property type="entry name" value="ilvD"/>
    <property type="match status" value="1"/>
</dbReference>
<dbReference type="GO" id="GO:0051537">
    <property type="term" value="F:2 iron, 2 sulfur cluster binding"/>
    <property type="evidence" value="ECO:0007669"/>
    <property type="project" value="UniProtKB-UniRule"/>
</dbReference>
<dbReference type="STRING" id="584708.Apau_0669"/>
<dbReference type="GO" id="GO:0000287">
    <property type="term" value="F:magnesium ion binding"/>
    <property type="evidence" value="ECO:0007669"/>
    <property type="project" value="UniProtKB-UniRule"/>
</dbReference>
<evidence type="ECO:0000256" key="2">
    <source>
        <dbReference type="ARBA" id="ARBA00006486"/>
    </source>
</evidence>
<comment type="caution">
    <text evidence="15">Lacks conserved residue(s) required for the propagation of feature annotation.</text>
</comment>
<dbReference type="UniPathway" id="UPA00049">
    <property type="reaction ID" value="UER00061"/>
</dbReference>
<dbReference type="SUPFAM" id="SSF52016">
    <property type="entry name" value="LeuD/IlvD-like"/>
    <property type="match status" value="1"/>
</dbReference>
<dbReference type="HOGENOM" id="CLU_014271_4_2_0"/>
<evidence type="ECO:0000256" key="14">
    <source>
        <dbReference type="ARBA" id="ARBA00029490"/>
    </source>
</evidence>
<evidence type="ECO:0000256" key="7">
    <source>
        <dbReference type="ARBA" id="ARBA00023004"/>
    </source>
</evidence>
<keyword evidence="10 15" id="KW-0100">Branched-chain amino acid biosynthesis</keyword>
<comment type="subunit">
    <text evidence="15">Homodimer.</text>
</comment>
<keyword evidence="19" id="KW-1185">Reference proteome</keyword>
<feature type="binding site" evidence="15">
    <location>
        <position position="78"/>
    </location>
    <ligand>
        <name>Mg(2+)</name>
        <dbReference type="ChEBI" id="CHEBI:18420"/>
    </ligand>
</feature>
<comment type="cofactor">
    <cofactor evidence="1 15">
        <name>Mg(2+)</name>
        <dbReference type="ChEBI" id="CHEBI:18420"/>
    </cofactor>
</comment>
<dbReference type="HAMAP" id="MF_00012">
    <property type="entry name" value="IlvD"/>
    <property type="match status" value="1"/>
</dbReference>
<evidence type="ECO:0000313" key="19">
    <source>
        <dbReference type="Proteomes" id="UP000005096"/>
    </source>
</evidence>
<dbReference type="UniPathway" id="UPA00047">
    <property type="reaction ID" value="UER00057"/>
</dbReference>
<dbReference type="eggNOG" id="COG0129">
    <property type="taxonomic scope" value="Bacteria"/>
</dbReference>
<comment type="pathway">
    <text evidence="13 15">Amino-acid biosynthesis; L-isoleucine biosynthesis; L-isoleucine from 2-oxobutanoate: step 3/4.</text>
</comment>
<dbReference type="InterPro" id="IPR020558">
    <property type="entry name" value="DiOHA_6PGluconate_deHydtase_CS"/>
</dbReference>
<evidence type="ECO:0000259" key="16">
    <source>
        <dbReference type="Pfam" id="PF00920"/>
    </source>
</evidence>
<evidence type="ECO:0000256" key="8">
    <source>
        <dbReference type="ARBA" id="ARBA00023014"/>
    </source>
</evidence>
<sequence length="569" mass="59850">MRSDQAKRGPARAPHRALLKAAGYTDWEIERPWIGLVNSYNALIPGHVHLNRLAAAAKAGIYAAGGLPLEFPVIGVCDGIAMNHLGMKFSLPSRELIADSIEIMAQGHALDGLLLLTNCDKIIPGMAMAAARLNIPSLVVSGGPMMAGRFEGRDIDLSSAFEAVGRHAAGRCSDEELREIEEACCPGCGSCAGMFTANTMNCMMEALGLALPGNGTIPAVDAARDRLAKDAGVAVMELVRAGIRPRDILTPQAFHNAVAADLALGGSTNSALHLPALAHAAGVDLPLDRFDELGRSVPHLCSMSPGGPYHIQDLHRAGGIPALMARLLAGGLARGECLTVTGRSVAENVASRKVRDDEVIRPLDRPYHAQGGLAVLKGNLAPLGSVVKQSAVAEEMLCHTGPARVFDGEEAATEAILAGRIRDGDVVVIRYEGPKGGPGMREMLTPTAALAGQGKDRTVALLTDGRFSGATRGAAVGHVSPEAASGGPIALVQEGDSITVDIPGRRLDLGISPEEWQAREAKRIPKEQAVESPFLNRYRRFVRSGVEGAVLDETPREDVCRKTPFGGKE</sequence>
<reference evidence="18 19" key="1">
    <citation type="journal article" date="2010" name="Stand. Genomic Sci.">
        <title>Non-contiguous finished genome sequence of Aminomonas paucivorans type strain (GLU-3).</title>
        <authorList>
            <person name="Pitluck S."/>
            <person name="Yasawong M."/>
            <person name="Held B."/>
            <person name="Lapidus A."/>
            <person name="Nolan M."/>
            <person name="Copeland A."/>
            <person name="Lucas S."/>
            <person name="Del Rio T.G."/>
            <person name="Tice H."/>
            <person name="Cheng J.F."/>
            <person name="Chertkov O."/>
            <person name="Goodwin L."/>
            <person name="Tapia R."/>
            <person name="Han C."/>
            <person name="Liolios K."/>
            <person name="Ivanova N."/>
            <person name="Mavromatis K."/>
            <person name="Ovchinnikova G."/>
            <person name="Pati A."/>
            <person name="Chen A."/>
            <person name="Palaniappan K."/>
            <person name="Land M."/>
            <person name="Hauser L."/>
            <person name="Chang Y.J."/>
            <person name="Jeffries C.D."/>
            <person name="Pukall R."/>
            <person name="Spring S."/>
            <person name="Rohde M."/>
            <person name="Sikorski J."/>
            <person name="Goker M."/>
            <person name="Woyke T."/>
            <person name="Bristow J."/>
            <person name="Eisen J.A."/>
            <person name="Markowitz V."/>
            <person name="Hugenholtz P."/>
            <person name="Kyrpides N.C."/>
            <person name="Klenk H.P."/>
        </authorList>
    </citation>
    <scope>NUCLEOTIDE SEQUENCE [LARGE SCALE GENOMIC DNA]</scope>
    <source>
        <strain evidence="18 19">DSM 12260</strain>
    </source>
</reference>
<keyword evidence="4 15" id="KW-0001">2Fe-2S</keyword>
<dbReference type="InterPro" id="IPR000581">
    <property type="entry name" value="ILV_EDD_N"/>
</dbReference>
<keyword evidence="9 15" id="KW-0456">Lyase</keyword>
<dbReference type="AlphaFoldDB" id="E3CUD9"/>
<feature type="binding site" evidence="15">
    <location>
        <position position="442"/>
    </location>
    <ligand>
        <name>Mg(2+)</name>
        <dbReference type="ChEBI" id="CHEBI:18420"/>
    </ligand>
</feature>
<proteinExistence type="inferred from homology"/>